<gene>
    <name evidence="2" type="ORF">EYF80_016371</name>
</gene>
<keyword evidence="3" id="KW-1185">Reference proteome</keyword>
<accession>A0A4Z2I5V9</accession>
<name>A0A4Z2I5V9_9TELE</name>
<comment type="caution">
    <text evidence="2">The sequence shown here is derived from an EMBL/GenBank/DDBJ whole genome shotgun (WGS) entry which is preliminary data.</text>
</comment>
<organism evidence="2 3">
    <name type="scientific">Liparis tanakae</name>
    <name type="common">Tanaka's snailfish</name>
    <dbReference type="NCBI Taxonomy" id="230148"/>
    <lineage>
        <taxon>Eukaryota</taxon>
        <taxon>Metazoa</taxon>
        <taxon>Chordata</taxon>
        <taxon>Craniata</taxon>
        <taxon>Vertebrata</taxon>
        <taxon>Euteleostomi</taxon>
        <taxon>Actinopterygii</taxon>
        <taxon>Neopterygii</taxon>
        <taxon>Teleostei</taxon>
        <taxon>Neoteleostei</taxon>
        <taxon>Acanthomorphata</taxon>
        <taxon>Eupercaria</taxon>
        <taxon>Perciformes</taxon>
        <taxon>Cottioidei</taxon>
        <taxon>Cottales</taxon>
        <taxon>Liparidae</taxon>
        <taxon>Liparis</taxon>
    </lineage>
</organism>
<evidence type="ECO:0000313" key="3">
    <source>
        <dbReference type="Proteomes" id="UP000314294"/>
    </source>
</evidence>
<evidence type="ECO:0000313" key="2">
    <source>
        <dbReference type="EMBL" id="TNN73417.1"/>
    </source>
</evidence>
<dbReference type="AlphaFoldDB" id="A0A4Z2I5V9"/>
<feature type="region of interest" description="Disordered" evidence="1">
    <location>
        <begin position="207"/>
        <end position="237"/>
    </location>
</feature>
<sequence>MSGHRVQFADLPPSEHKGSPTFHMNIHFSTRRWEAELISMGVSEIGGWRRICVLDWKADRRDLATIVTKEERSASTSDSASYGILQRRRLAAPLGSLSARKFCQLMLLLEFIPSAVPRYMDVISYLCPFVGTSMRNAEHGCTLLYADPLNTPSTLIGALEAAFGRGAQPDESGAAGVCWMPAAVSLIAAAPSGVLCCCDLSRPSCTPRTTKASSAPRASPSEFLSSLRRPPPTSGGPLESFHQRVGEAAEPFGFPPITLLAECPDKMLNYPKMLKRKGKAEGCEANALPLPQGLKYEFRDGYFQTARGVLSVCTLNTSR</sequence>
<reference evidence="2 3" key="1">
    <citation type="submission" date="2019-03" db="EMBL/GenBank/DDBJ databases">
        <title>First draft genome of Liparis tanakae, snailfish: a comprehensive survey of snailfish specific genes.</title>
        <authorList>
            <person name="Kim W."/>
            <person name="Song I."/>
            <person name="Jeong J.-H."/>
            <person name="Kim D."/>
            <person name="Kim S."/>
            <person name="Ryu S."/>
            <person name="Song J.Y."/>
            <person name="Lee S.K."/>
        </authorList>
    </citation>
    <scope>NUCLEOTIDE SEQUENCE [LARGE SCALE GENOMIC DNA]</scope>
    <source>
        <tissue evidence="2">Muscle</tissue>
    </source>
</reference>
<dbReference type="EMBL" id="SRLO01000125">
    <property type="protein sequence ID" value="TNN73417.1"/>
    <property type="molecule type" value="Genomic_DNA"/>
</dbReference>
<proteinExistence type="predicted"/>
<dbReference type="Proteomes" id="UP000314294">
    <property type="component" value="Unassembled WGS sequence"/>
</dbReference>
<evidence type="ECO:0000256" key="1">
    <source>
        <dbReference type="SAM" id="MobiDB-lite"/>
    </source>
</evidence>
<protein>
    <submittedName>
        <fullName evidence="2">Uncharacterized protein</fullName>
    </submittedName>
</protein>